<dbReference type="InterPro" id="IPR001952">
    <property type="entry name" value="Alkaline_phosphatase"/>
</dbReference>
<keyword evidence="6" id="KW-1185">Reference proteome</keyword>
<dbReference type="GO" id="GO:0046872">
    <property type="term" value="F:metal ion binding"/>
    <property type="evidence" value="ECO:0007669"/>
    <property type="project" value="UniProtKB-KW"/>
</dbReference>
<organism evidence="5 6">
    <name type="scientific">Stackebrandtia albiflava</name>
    <dbReference type="NCBI Taxonomy" id="406432"/>
    <lineage>
        <taxon>Bacteria</taxon>
        <taxon>Bacillati</taxon>
        <taxon>Actinomycetota</taxon>
        <taxon>Actinomycetes</taxon>
        <taxon>Glycomycetales</taxon>
        <taxon>Glycomycetaceae</taxon>
        <taxon>Stackebrandtia</taxon>
    </lineage>
</organism>
<evidence type="ECO:0000313" key="5">
    <source>
        <dbReference type="EMBL" id="TWJ08206.1"/>
    </source>
</evidence>
<feature type="binding site" evidence="2">
    <location>
        <position position="247"/>
    </location>
    <ligand>
        <name>Zn(2+)</name>
        <dbReference type="ChEBI" id="CHEBI:29105"/>
        <label>2</label>
    </ligand>
</feature>
<dbReference type="InterPro" id="IPR017850">
    <property type="entry name" value="Alkaline_phosphatase_core_sf"/>
</dbReference>
<evidence type="ECO:0000256" key="3">
    <source>
        <dbReference type="RuleBase" id="RU003946"/>
    </source>
</evidence>
<dbReference type="CDD" id="cd16012">
    <property type="entry name" value="ALP"/>
    <property type="match status" value="1"/>
</dbReference>
<comment type="cofactor">
    <cofactor evidence="2">
        <name>Mg(2+)</name>
        <dbReference type="ChEBI" id="CHEBI:18420"/>
    </cofactor>
    <text evidence="2">Binds 1 Mg(2+) ion.</text>
</comment>
<comment type="cofactor">
    <cofactor evidence="2">
        <name>Zn(2+)</name>
        <dbReference type="ChEBI" id="CHEBI:29105"/>
    </cofactor>
    <text evidence="2">Binds 2 Zn(2+) ions.</text>
</comment>
<keyword evidence="2" id="KW-0460">Magnesium</keyword>
<dbReference type="Proteomes" id="UP000321617">
    <property type="component" value="Unassembled WGS sequence"/>
</dbReference>
<name>A0A562URG6_9ACTN</name>
<feature type="binding site" evidence="2">
    <location>
        <position position="497"/>
    </location>
    <ligand>
        <name>Mg(2+)</name>
        <dbReference type="ChEBI" id="CHEBI:18420"/>
    </ligand>
</feature>
<keyword evidence="2" id="KW-0862">Zinc</keyword>
<dbReference type="PROSITE" id="PS51318">
    <property type="entry name" value="TAT"/>
    <property type="match status" value="1"/>
</dbReference>
<feature type="binding site" evidence="2">
    <location>
        <position position="545"/>
    </location>
    <ligand>
        <name>Zn(2+)</name>
        <dbReference type="ChEBI" id="CHEBI:29105"/>
        <label>2</label>
    </ligand>
</feature>
<dbReference type="SMART" id="SM00098">
    <property type="entry name" value="alkPPc"/>
    <property type="match status" value="1"/>
</dbReference>
<feature type="compositionally biased region" description="Basic and acidic residues" evidence="4">
    <location>
        <begin position="9"/>
        <end position="20"/>
    </location>
</feature>
<evidence type="ECO:0000313" key="6">
    <source>
        <dbReference type="Proteomes" id="UP000321617"/>
    </source>
</evidence>
<feature type="region of interest" description="Disordered" evidence="4">
    <location>
        <begin position="1"/>
        <end position="56"/>
    </location>
</feature>
<dbReference type="Pfam" id="PF00245">
    <property type="entry name" value="Alk_phosphatase"/>
    <property type="match status" value="1"/>
</dbReference>
<dbReference type="GO" id="GO:0004035">
    <property type="term" value="F:alkaline phosphatase activity"/>
    <property type="evidence" value="ECO:0007669"/>
    <property type="project" value="TreeGrafter"/>
</dbReference>
<dbReference type="InterPro" id="IPR006311">
    <property type="entry name" value="TAT_signal"/>
</dbReference>
<dbReference type="PANTHER" id="PTHR11596:SF72">
    <property type="entry name" value="ALKALINE PHOSPHATASE"/>
    <property type="match status" value="1"/>
</dbReference>
<feature type="binding site" evidence="2">
    <location>
        <position position="506"/>
    </location>
    <ligand>
        <name>Zn(2+)</name>
        <dbReference type="ChEBI" id="CHEBI:29105"/>
        <label>2</label>
    </ligand>
</feature>
<feature type="binding site" evidence="2">
    <location>
        <position position="247"/>
    </location>
    <ligand>
        <name>Mg(2+)</name>
        <dbReference type="ChEBI" id="CHEBI:18420"/>
    </ligand>
</feature>
<evidence type="ECO:0000256" key="2">
    <source>
        <dbReference type="PIRSR" id="PIRSR601952-2"/>
    </source>
</evidence>
<dbReference type="PRINTS" id="PR00113">
    <property type="entry name" value="ALKPHPHTASE"/>
</dbReference>
<dbReference type="RefSeq" id="WP_147142499.1">
    <property type="nucleotide sequence ID" value="NZ_BAABIJ010000004.1"/>
</dbReference>
<dbReference type="SUPFAM" id="SSF53649">
    <property type="entry name" value="Alkaline phosphatase-like"/>
    <property type="match status" value="1"/>
</dbReference>
<keyword evidence="2" id="KW-0479">Metal-binding</keyword>
<feature type="binding site" evidence="2">
    <location>
        <position position="544"/>
    </location>
    <ligand>
        <name>Zn(2+)</name>
        <dbReference type="ChEBI" id="CHEBI:29105"/>
        <label>2</label>
    </ligand>
</feature>
<comment type="similarity">
    <text evidence="3">Belongs to the alkaline phosphatase family.</text>
</comment>
<dbReference type="OrthoDB" id="9794455at2"/>
<reference evidence="5 6" key="1">
    <citation type="journal article" date="2013" name="Stand. Genomic Sci.">
        <title>Genomic Encyclopedia of Type Strains, Phase I: The one thousand microbial genomes (KMG-I) project.</title>
        <authorList>
            <person name="Kyrpides N.C."/>
            <person name="Woyke T."/>
            <person name="Eisen J.A."/>
            <person name="Garrity G."/>
            <person name="Lilburn T.G."/>
            <person name="Beck B.J."/>
            <person name="Whitman W.B."/>
            <person name="Hugenholtz P."/>
            <person name="Klenk H.P."/>
        </authorList>
    </citation>
    <scope>NUCLEOTIDE SEQUENCE [LARGE SCALE GENOMIC DNA]</scope>
    <source>
        <strain evidence="5 6">DSM 45044</strain>
    </source>
</reference>
<feature type="binding site" evidence="2">
    <location>
        <position position="355"/>
    </location>
    <ligand>
        <name>Mg(2+)</name>
        <dbReference type="ChEBI" id="CHEBI:18420"/>
    </ligand>
</feature>
<comment type="caution">
    <text evidence="5">The sequence shown here is derived from an EMBL/GenBank/DDBJ whole genome shotgun (WGS) entry which is preliminary data.</text>
</comment>
<feature type="active site" description="Phosphoserine intermediate" evidence="1">
    <location>
        <position position="296"/>
    </location>
</feature>
<feature type="binding site" evidence="2">
    <location>
        <position position="653"/>
    </location>
    <ligand>
        <name>Zn(2+)</name>
        <dbReference type="ChEBI" id="CHEBI:29105"/>
        <label>2</label>
    </ligand>
</feature>
<accession>A0A562URG6</accession>
<gene>
    <name evidence="5" type="ORF">LX16_4427</name>
</gene>
<dbReference type="Gene3D" id="3.40.720.10">
    <property type="entry name" value="Alkaline Phosphatase, subunit A"/>
    <property type="match status" value="1"/>
</dbReference>
<evidence type="ECO:0000256" key="4">
    <source>
        <dbReference type="SAM" id="MobiDB-lite"/>
    </source>
</evidence>
<feature type="binding site" evidence="2">
    <location>
        <position position="357"/>
    </location>
    <ligand>
        <name>Mg(2+)</name>
        <dbReference type="ChEBI" id="CHEBI:18420"/>
    </ligand>
</feature>
<feature type="binding site" evidence="2">
    <location>
        <position position="502"/>
    </location>
    <ligand>
        <name>Zn(2+)</name>
        <dbReference type="ChEBI" id="CHEBI:29105"/>
        <label>2</label>
    </ligand>
</feature>
<proteinExistence type="inferred from homology"/>
<protein>
    <submittedName>
        <fullName evidence="5">Alkaline phosphatase</fullName>
    </submittedName>
</protein>
<dbReference type="PANTHER" id="PTHR11596">
    <property type="entry name" value="ALKALINE PHOSPHATASE"/>
    <property type="match status" value="1"/>
</dbReference>
<sequence length="693" mass="74050">MNSHQPVDPAEHADRPRPGHTEPVNAAESFARADHAEPAARAGQDPTARAADGKAAHPTRRSLFKIGGGAVAAAAVVGALPGTATAAETATTPTAATTATIPANTVPAVYSTRDPHAYTARRNNRERDRSEPQVTILPIDDAKFRAGGRFDLRIEVTGVNPVEAEVSVKIKGPKGNTKLAEPEYSTAAASDQIVVSYPQMSYPAPGEYTVNVKVKVKGGRNHTEKVTHTVVGAGEGGAKNVIFFLGDGMGQAAITAARILSKGMKQGRYRGLLAMDTMDERGLVGTSGADSIATDSANSMSAYMCGHKSSVNAMGVYESSETDPNRHPRVETMAELVKRTRGMSVGVVSTAEVQDATPAAVWAHTRTRSEYAAIMDQALTEEQMPDVLMGGGLAWLLPKSHKGSKRPDERDLVDEFQSLGFSYASTRAELEKAVAENPEKLLGMFHLGNMNVYLDRQHAKNPDVLGDFDDQPTLMEMTSAALKVLERNEGGFFLMVEGASIDKMEHPLDGPRAVYDAIELDKAVQVAKEWAEGRDDTLIVVTADHNHAMSIAGTHRADAAGRDGNGVYGDAGFPTYVDSDGDGFPDDPNPDVQLFFGWSNHPDHTDDFHHNHTHLAPAVIDDATGKAVPNPERDPEAELQLGNLPLNSTSCVHTVEDVSVFASGPGSRKFNAFNDNTDLFHHMIDALGIDATA</sequence>
<dbReference type="AlphaFoldDB" id="A0A562URG6"/>
<dbReference type="EMBL" id="VLLL01000008">
    <property type="protein sequence ID" value="TWJ08206.1"/>
    <property type="molecule type" value="Genomic_DNA"/>
</dbReference>
<evidence type="ECO:0000256" key="1">
    <source>
        <dbReference type="PIRSR" id="PIRSR601952-1"/>
    </source>
</evidence>